<protein>
    <submittedName>
        <fullName evidence="3">NAD-dependent epimerase/dehydratase family protein</fullName>
    </submittedName>
</protein>
<dbReference type="RefSeq" id="WP_260593744.1">
    <property type="nucleotide sequence ID" value="NZ_CP104003.1"/>
</dbReference>
<name>A0A9E7R2V1_9EURY</name>
<dbReference type="SUPFAM" id="SSF51735">
    <property type="entry name" value="NAD(P)-binding Rossmann-fold domains"/>
    <property type="match status" value="1"/>
</dbReference>
<dbReference type="GO" id="GO:0004029">
    <property type="term" value="F:aldehyde dehydrogenase (NAD+) activity"/>
    <property type="evidence" value="ECO:0007669"/>
    <property type="project" value="TreeGrafter"/>
</dbReference>
<reference evidence="3" key="1">
    <citation type="submission" date="2022-09" db="EMBL/GenBank/DDBJ databases">
        <title>Diverse halophilic archaea isolated from saline environments.</title>
        <authorList>
            <person name="Cui H.-L."/>
        </authorList>
    </citation>
    <scope>NUCLEOTIDE SEQUENCE</scope>
    <source>
        <strain evidence="3">ZS-35-S2</strain>
    </source>
</reference>
<organism evidence="3 4">
    <name type="scientific">Salinirubellus salinus</name>
    <dbReference type="NCBI Taxonomy" id="1364945"/>
    <lineage>
        <taxon>Archaea</taxon>
        <taxon>Methanobacteriati</taxon>
        <taxon>Methanobacteriota</taxon>
        <taxon>Stenosarchaea group</taxon>
        <taxon>Halobacteria</taxon>
        <taxon>Halobacteriales</taxon>
        <taxon>Natronomonadaceae</taxon>
        <taxon>Salinirubellus</taxon>
    </lineage>
</organism>
<evidence type="ECO:0000313" key="3">
    <source>
        <dbReference type="EMBL" id="UWM54756.1"/>
    </source>
</evidence>
<dbReference type="GO" id="GO:0005737">
    <property type="term" value="C:cytoplasm"/>
    <property type="evidence" value="ECO:0007669"/>
    <property type="project" value="TreeGrafter"/>
</dbReference>
<evidence type="ECO:0000256" key="1">
    <source>
        <dbReference type="SAM" id="MobiDB-lite"/>
    </source>
</evidence>
<dbReference type="AlphaFoldDB" id="A0A9E7R2V1"/>
<proteinExistence type="predicted"/>
<dbReference type="Pfam" id="PF01370">
    <property type="entry name" value="Epimerase"/>
    <property type="match status" value="1"/>
</dbReference>
<dbReference type="InterPro" id="IPR051783">
    <property type="entry name" value="NAD(P)-dependent_oxidoreduct"/>
</dbReference>
<dbReference type="InterPro" id="IPR036291">
    <property type="entry name" value="NAD(P)-bd_dom_sf"/>
</dbReference>
<dbReference type="GeneID" id="74940837"/>
<evidence type="ECO:0000313" key="4">
    <source>
        <dbReference type="Proteomes" id="UP001057580"/>
    </source>
</evidence>
<keyword evidence="4" id="KW-1185">Reference proteome</keyword>
<feature type="region of interest" description="Disordered" evidence="1">
    <location>
        <begin position="118"/>
        <end position="139"/>
    </location>
</feature>
<accession>A0A9E7R2V1</accession>
<evidence type="ECO:0000259" key="2">
    <source>
        <dbReference type="Pfam" id="PF01370"/>
    </source>
</evidence>
<dbReference type="EMBL" id="CP104003">
    <property type="protein sequence ID" value="UWM54756.1"/>
    <property type="molecule type" value="Genomic_DNA"/>
</dbReference>
<dbReference type="Gene3D" id="3.40.50.720">
    <property type="entry name" value="NAD(P)-binding Rossmann-like Domain"/>
    <property type="match status" value="1"/>
</dbReference>
<gene>
    <name evidence="3" type="ORF">N0B31_00405</name>
</gene>
<sequence>MESFVTGGTGFIGNTLTRRLVDAGDDVTVLVRSRGKANRVLGDLDVRVVVGDVTDVAGFAGELDGVDRVFHTAAYFREYYGPGEHWDRLRAVNVDGTRDMLAAADAAGVDAFVHVSSSGTIGREPDRSPGDESTPPAPVSWENAYFRSKLLADATIEGYLAGSDGRMRVVTVCPSIVVGPGDHSGTPGTELVREALTGDLPATFDGGSDFVDVRDVVDGMVRAAEQGAAGDRYVLSAEYVALPEFAERVAALGGREPPRLLPYPAIYLAAIAAEKWAEVTGSETLLTRPGVGFLRARLAVDATRAREELGVEFRPLSETLRDTAEWLVAEGYAPGVDLAPAETGTRISIRP</sequence>
<dbReference type="PANTHER" id="PTHR48079:SF6">
    <property type="entry name" value="NAD(P)-BINDING DOMAIN-CONTAINING PROTEIN-RELATED"/>
    <property type="match status" value="1"/>
</dbReference>
<feature type="domain" description="NAD-dependent epimerase/dehydratase" evidence="2">
    <location>
        <begin position="4"/>
        <end position="234"/>
    </location>
</feature>
<dbReference type="InterPro" id="IPR001509">
    <property type="entry name" value="Epimerase_deHydtase"/>
</dbReference>
<dbReference type="Proteomes" id="UP001057580">
    <property type="component" value="Chromosome"/>
</dbReference>
<dbReference type="KEGG" id="ssai:N0B31_00405"/>
<dbReference type="PANTHER" id="PTHR48079">
    <property type="entry name" value="PROTEIN YEEZ"/>
    <property type="match status" value="1"/>
</dbReference>